<keyword evidence="4" id="KW-1185">Reference proteome</keyword>
<keyword evidence="2" id="KW-0472">Membrane</keyword>
<name>A0AAQ3JKJ4_9LILI</name>
<feature type="transmembrane region" description="Helical" evidence="2">
    <location>
        <begin position="143"/>
        <end position="161"/>
    </location>
</feature>
<accession>A0AAQ3JKJ4</accession>
<keyword evidence="2" id="KW-1133">Transmembrane helix</keyword>
<keyword evidence="3" id="KW-0689">Ribosomal protein</keyword>
<dbReference type="AlphaFoldDB" id="A0AAQ3JKJ4"/>
<proteinExistence type="predicted"/>
<protein>
    <submittedName>
        <fullName evidence="3">60S ribosomal protein L18a-like protein</fullName>
    </submittedName>
</protein>
<sequence>MPSGEGKSQAAMADPRQHPQPQPQLNQYPYGTFGVPDYSQPVIGVPQPVAPPGVGVVVAPSAPTYPPYSPRADHYYMHGYQTVPVYAPIAEVRTLRLRRLPCCGMGLGWFLFIAGFFLAAVPWYVGAFVLLCVRIDFREKPGFVACTIAAVLFALAVFLGVKKEAW</sequence>
<dbReference type="GO" id="GO:0005840">
    <property type="term" value="C:ribosome"/>
    <property type="evidence" value="ECO:0007669"/>
    <property type="project" value="UniProtKB-KW"/>
</dbReference>
<keyword evidence="3" id="KW-0687">Ribonucleoprotein</keyword>
<organism evidence="3 4">
    <name type="scientific">Canna indica</name>
    <name type="common">Indian-shot</name>
    <dbReference type="NCBI Taxonomy" id="4628"/>
    <lineage>
        <taxon>Eukaryota</taxon>
        <taxon>Viridiplantae</taxon>
        <taxon>Streptophyta</taxon>
        <taxon>Embryophyta</taxon>
        <taxon>Tracheophyta</taxon>
        <taxon>Spermatophyta</taxon>
        <taxon>Magnoliopsida</taxon>
        <taxon>Liliopsida</taxon>
        <taxon>Zingiberales</taxon>
        <taxon>Cannaceae</taxon>
        <taxon>Canna</taxon>
    </lineage>
</organism>
<gene>
    <name evidence="3" type="ORF">Cni_G00197</name>
</gene>
<dbReference type="InterPro" id="IPR044804">
    <property type="entry name" value="Ribosomal_eL20z-like"/>
</dbReference>
<dbReference type="PANTHER" id="PTHR46631">
    <property type="entry name" value="60S RIBOSOMAL PROTEIN L18A-LIKE"/>
    <property type="match status" value="1"/>
</dbReference>
<dbReference type="EMBL" id="CP136890">
    <property type="protein sequence ID" value="WOK91506.1"/>
    <property type="molecule type" value="Genomic_DNA"/>
</dbReference>
<evidence type="ECO:0000313" key="4">
    <source>
        <dbReference type="Proteomes" id="UP001327560"/>
    </source>
</evidence>
<evidence type="ECO:0000256" key="1">
    <source>
        <dbReference type="SAM" id="MobiDB-lite"/>
    </source>
</evidence>
<feature type="transmembrane region" description="Helical" evidence="2">
    <location>
        <begin position="107"/>
        <end position="131"/>
    </location>
</feature>
<evidence type="ECO:0000256" key="2">
    <source>
        <dbReference type="SAM" id="Phobius"/>
    </source>
</evidence>
<dbReference type="PANTHER" id="PTHR46631:SF4">
    <property type="entry name" value="OS06G0359400 PROTEIN"/>
    <property type="match status" value="1"/>
</dbReference>
<reference evidence="3 4" key="1">
    <citation type="submission" date="2023-10" db="EMBL/GenBank/DDBJ databases">
        <title>Chromosome-scale genome assembly provides insights into flower coloration mechanisms of Canna indica.</title>
        <authorList>
            <person name="Li C."/>
        </authorList>
    </citation>
    <scope>NUCLEOTIDE SEQUENCE [LARGE SCALE GENOMIC DNA]</scope>
    <source>
        <tissue evidence="3">Flower</tissue>
    </source>
</reference>
<dbReference type="Proteomes" id="UP001327560">
    <property type="component" value="Chromosome 1"/>
</dbReference>
<feature type="region of interest" description="Disordered" evidence="1">
    <location>
        <begin position="1"/>
        <end position="27"/>
    </location>
</feature>
<evidence type="ECO:0000313" key="3">
    <source>
        <dbReference type="EMBL" id="WOK91506.1"/>
    </source>
</evidence>
<keyword evidence="2" id="KW-0812">Transmembrane</keyword>